<name>A0A830CA79_9LAMI</name>
<evidence type="ECO:0000256" key="3">
    <source>
        <dbReference type="ARBA" id="ARBA00004123"/>
    </source>
</evidence>
<reference evidence="9" key="1">
    <citation type="submission" date="2020-07" db="EMBL/GenBank/DDBJ databases">
        <title>Ethylene signaling mediates host invasion by parasitic plants.</title>
        <authorList>
            <person name="Yoshida S."/>
        </authorList>
    </citation>
    <scope>NUCLEOTIDE SEQUENCE</scope>
    <source>
        <strain evidence="9">Okayama</strain>
    </source>
</reference>
<dbReference type="GO" id="GO:0004550">
    <property type="term" value="F:nucleoside diphosphate kinase activity"/>
    <property type="evidence" value="ECO:0007669"/>
    <property type="project" value="UniProtKB-EC"/>
</dbReference>
<dbReference type="SUPFAM" id="SSF54919">
    <property type="entry name" value="Nucleoside diphosphate kinase, NDK"/>
    <property type="match status" value="1"/>
</dbReference>
<evidence type="ECO:0000313" key="9">
    <source>
        <dbReference type="EMBL" id="GFP97657.1"/>
    </source>
</evidence>
<dbReference type="InterPro" id="IPR036850">
    <property type="entry name" value="NDK-like_dom_sf"/>
</dbReference>
<dbReference type="Proteomes" id="UP000653305">
    <property type="component" value="Unassembled WGS sequence"/>
</dbReference>
<dbReference type="Gene3D" id="6.10.250.1620">
    <property type="match status" value="1"/>
</dbReference>
<dbReference type="EMBL" id="BMAC01000498">
    <property type="protein sequence ID" value="GFP97657.1"/>
    <property type="molecule type" value="Genomic_DNA"/>
</dbReference>
<sequence length="167" mass="19139">MVKPDGVDGKYVNVIEKAILDSGFSIIHETVLQLDENTGESYPSPPDPPKQTVHSFCTILTASDTSTHRGFSVLREHANECLPPLDMSQPTPTQDLAAKDLHGYKWQFKHIFRGLQFTDSKLVIGFLRIFRCLEFNIEKLQLVGAEKKKIRQEYERKEKQVQVHKKM</sequence>
<evidence type="ECO:0000256" key="8">
    <source>
        <dbReference type="SAM" id="Coils"/>
    </source>
</evidence>
<dbReference type="AlphaFoldDB" id="A0A830CA79"/>
<dbReference type="Gene3D" id="2.40.330.10">
    <property type="entry name" value="DNA-binding pseudobarrel domain"/>
    <property type="match status" value="1"/>
</dbReference>
<dbReference type="GO" id="GO:0006355">
    <property type="term" value="P:regulation of DNA-templated transcription"/>
    <property type="evidence" value="ECO:0007669"/>
    <property type="project" value="InterPro"/>
</dbReference>
<keyword evidence="10" id="KW-1185">Reference proteome</keyword>
<comment type="catalytic activity">
    <reaction evidence="1">
        <text>a 2'-deoxyribonucleoside 5'-diphosphate + ATP = a 2'-deoxyribonucleoside 5'-triphosphate + ADP</text>
        <dbReference type="Rhea" id="RHEA:44640"/>
        <dbReference type="ChEBI" id="CHEBI:30616"/>
        <dbReference type="ChEBI" id="CHEBI:61560"/>
        <dbReference type="ChEBI" id="CHEBI:73316"/>
        <dbReference type="ChEBI" id="CHEBI:456216"/>
        <dbReference type="EC" id="2.7.4.6"/>
    </reaction>
</comment>
<evidence type="ECO:0000313" key="10">
    <source>
        <dbReference type="Proteomes" id="UP000653305"/>
    </source>
</evidence>
<dbReference type="InterPro" id="IPR044835">
    <property type="entry name" value="ARF_plant"/>
</dbReference>
<dbReference type="GO" id="GO:0003677">
    <property type="term" value="F:DNA binding"/>
    <property type="evidence" value="ECO:0007669"/>
    <property type="project" value="UniProtKB-KW"/>
</dbReference>
<proteinExistence type="predicted"/>
<dbReference type="GO" id="GO:0009725">
    <property type="term" value="P:response to hormone"/>
    <property type="evidence" value="ECO:0007669"/>
    <property type="project" value="InterPro"/>
</dbReference>
<comment type="catalytic activity">
    <reaction evidence="2">
        <text>a ribonucleoside 5'-diphosphate + ATP = a ribonucleoside 5'-triphosphate + ADP</text>
        <dbReference type="Rhea" id="RHEA:18113"/>
        <dbReference type="ChEBI" id="CHEBI:30616"/>
        <dbReference type="ChEBI" id="CHEBI:57930"/>
        <dbReference type="ChEBI" id="CHEBI:61557"/>
        <dbReference type="ChEBI" id="CHEBI:456216"/>
        <dbReference type="EC" id="2.7.4.6"/>
    </reaction>
</comment>
<evidence type="ECO:0000256" key="5">
    <source>
        <dbReference type="ARBA" id="ARBA00023125"/>
    </source>
</evidence>
<dbReference type="PANTHER" id="PTHR31384">
    <property type="entry name" value="AUXIN RESPONSE FACTOR 4-RELATED"/>
    <property type="match status" value="1"/>
</dbReference>
<dbReference type="PANTHER" id="PTHR31384:SF8">
    <property type="entry name" value="AUXIN RESPONSE FACTOR 11"/>
    <property type="match status" value="1"/>
</dbReference>
<protein>
    <submittedName>
        <fullName evidence="9">Auxin response factor 9</fullName>
    </submittedName>
</protein>
<evidence type="ECO:0000256" key="1">
    <source>
        <dbReference type="ARBA" id="ARBA00000082"/>
    </source>
</evidence>
<evidence type="ECO:0000256" key="6">
    <source>
        <dbReference type="ARBA" id="ARBA00023163"/>
    </source>
</evidence>
<evidence type="ECO:0000256" key="4">
    <source>
        <dbReference type="ARBA" id="ARBA00023015"/>
    </source>
</evidence>
<comment type="subcellular location">
    <subcellularLocation>
        <location evidence="3">Nucleus</location>
    </subcellularLocation>
</comment>
<keyword evidence="6" id="KW-0804">Transcription</keyword>
<accession>A0A830CA79</accession>
<comment type="caution">
    <text evidence="9">The sequence shown here is derived from an EMBL/GenBank/DDBJ whole genome shotgun (WGS) entry which is preliminary data.</text>
</comment>
<keyword evidence="7" id="KW-0539">Nucleus</keyword>
<dbReference type="GO" id="GO:0005634">
    <property type="term" value="C:nucleus"/>
    <property type="evidence" value="ECO:0007669"/>
    <property type="project" value="UniProtKB-SubCell"/>
</dbReference>
<organism evidence="9 10">
    <name type="scientific">Phtheirospermum japonicum</name>
    <dbReference type="NCBI Taxonomy" id="374723"/>
    <lineage>
        <taxon>Eukaryota</taxon>
        <taxon>Viridiplantae</taxon>
        <taxon>Streptophyta</taxon>
        <taxon>Embryophyta</taxon>
        <taxon>Tracheophyta</taxon>
        <taxon>Spermatophyta</taxon>
        <taxon>Magnoliopsida</taxon>
        <taxon>eudicotyledons</taxon>
        <taxon>Gunneridae</taxon>
        <taxon>Pentapetalae</taxon>
        <taxon>asterids</taxon>
        <taxon>lamiids</taxon>
        <taxon>Lamiales</taxon>
        <taxon>Orobanchaceae</taxon>
        <taxon>Orobanchaceae incertae sedis</taxon>
        <taxon>Phtheirospermum</taxon>
    </lineage>
</organism>
<feature type="coiled-coil region" evidence="8">
    <location>
        <begin position="140"/>
        <end position="167"/>
    </location>
</feature>
<gene>
    <name evidence="9" type="ORF">PHJA_001909800</name>
</gene>
<evidence type="ECO:0000256" key="7">
    <source>
        <dbReference type="ARBA" id="ARBA00023242"/>
    </source>
</evidence>
<dbReference type="OrthoDB" id="2016915at2759"/>
<keyword evidence="8" id="KW-0175">Coiled coil</keyword>
<keyword evidence="4" id="KW-0805">Transcription regulation</keyword>
<evidence type="ECO:0000256" key="2">
    <source>
        <dbReference type="ARBA" id="ARBA00000937"/>
    </source>
</evidence>
<dbReference type="SUPFAM" id="SSF101936">
    <property type="entry name" value="DNA-binding pseudobarrel domain"/>
    <property type="match status" value="1"/>
</dbReference>
<dbReference type="InterPro" id="IPR015300">
    <property type="entry name" value="DNA-bd_pseudobarrel_sf"/>
</dbReference>
<keyword evidence="5" id="KW-0238">DNA-binding</keyword>